<proteinExistence type="predicted"/>
<organism evidence="1 2">
    <name type="scientific">Flavobacterium psychrotolerans</name>
    <dbReference type="NCBI Taxonomy" id="2169410"/>
    <lineage>
        <taxon>Bacteria</taxon>
        <taxon>Pseudomonadati</taxon>
        <taxon>Bacteroidota</taxon>
        <taxon>Flavobacteriia</taxon>
        <taxon>Flavobacteriales</taxon>
        <taxon>Flavobacteriaceae</taxon>
        <taxon>Flavobacterium</taxon>
    </lineage>
</organism>
<evidence type="ECO:0000313" key="1">
    <source>
        <dbReference type="EMBL" id="PWA05418.1"/>
    </source>
</evidence>
<gene>
    <name evidence="1" type="ORF">DB895_07425</name>
</gene>
<protein>
    <submittedName>
        <fullName evidence="1">Uncharacterized protein</fullName>
    </submittedName>
</protein>
<evidence type="ECO:0000313" key="2">
    <source>
        <dbReference type="Proteomes" id="UP000245449"/>
    </source>
</evidence>
<reference evidence="1 2" key="1">
    <citation type="submission" date="2018-04" db="EMBL/GenBank/DDBJ databases">
        <title>Flavobacterium sp. nov., isolated from glacier ice.</title>
        <authorList>
            <person name="Liu Q."/>
            <person name="Xin Y.-H."/>
        </authorList>
    </citation>
    <scope>NUCLEOTIDE SEQUENCE [LARGE SCALE GENOMIC DNA]</scope>
    <source>
        <strain evidence="1 2">RB1R5</strain>
    </source>
</reference>
<name>A0A2U1JKL5_9FLAO</name>
<dbReference type="EMBL" id="QCZI01000007">
    <property type="protein sequence ID" value="PWA05418.1"/>
    <property type="molecule type" value="Genomic_DNA"/>
</dbReference>
<comment type="caution">
    <text evidence="1">The sequence shown here is derived from an EMBL/GenBank/DDBJ whole genome shotgun (WGS) entry which is preliminary data.</text>
</comment>
<keyword evidence="2" id="KW-1185">Reference proteome</keyword>
<sequence length="68" mass="7558">MVFLLPSNSDTILSFAFSSKPNFLNSSPVKKPLYVSKFLKILSFVTLVKSAPFLVKIPVGCNSKLFNF</sequence>
<accession>A0A2U1JKL5</accession>
<dbReference type="AlphaFoldDB" id="A0A2U1JKL5"/>
<dbReference type="Proteomes" id="UP000245449">
    <property type="component" value="Unassembled WGS sequence"/>
</dbReference>